<comment type="caution">
    <text evidence="1">The sequence shown here is derived from an EMBL/GenBank/DDBJ whole genome shotgun (WGS) entry which is preliminary data.</text>
</comment>
<dbReference type="STRING" id="1105367.CG50_10045"/>
<evidence type="ECO:0000313" key="2">
    <source>
        <dbReference type="Proteomes" id="UP000028824"/>
    </source>
</evidence>
<dbReference type="OrthoDB" id="7876148at2"/>
<protein>
    <submittedName>
        <fullName evidence="1">Uncharacterized protein</fullName>
    </submittedName>
</protein>
<accession>A0A086XR44</accession>
<reference evidence="1 2" key="1">
    <citation type="submission" date="2014-03" db="EMBL/GenBank/DDBJ databases">
        <title>Genome of Paenirhodobacter enshiensis DW2-9.</title>
        <authorList>
            <person name="Wang D."/>
            <person name="Wang G."/>
        </authorList>
    </citation>
    <scope>NUCLEOTIDE SEQUENCE [LARGE SCALE GENOMIC DNA]</scope>
    <source>
        <strain evidence="1 2">DW2-9</strain>
    </source>
</reference>
<proteinExistence type="predicted"/>
<name>A0A086XR44_9RHOB</name>
<dbReference type="AlphaFoldDB" id="A0A086XR44"/>
<dbReference type="eggNOG" id="ENOG5032YHC">
    <property type="taxonomic scope" value="Bacteria"/>
</dbReference>
<keyword evidence="2" id="KW-1185">Reference proteome</keyword>
<dbReference type="EMBL" id="JFZB01000045">
    <property type="protein sequence ID" value="KFI24494.1"/>
    <property type="molecule type" value="Genomic_DNA"/>
</dbReference>
<dbReference type="RefSeq" id="WP_036639846.1">
    <property type="nucleotide sequence ID" value="NZ_JFZB01000045.1"/>
</dbReference>
<dbReference type="Proteomes" id="UP000028824">
    <property type="component" value="Unassembled WGS sequence"/>
</dbReference>
<sequence length="82" mass="8832">MSLTEDLADKLAADTLAAMERTGDDRLYLEVGKAIGVLSPSMQEAFLSSCRLMLAAGRGRRFLDERMAQAMAPDSGRDGGHD</sequence>
<gene>
    <name evidence="1" type="ORF">CG50_10045</name>
</gene>
<evidence type="ECO:0000313" key="1">
    <source>
        <dbReference type="EMBL" id="KFI24494.1"/>
    </source>
</evidence>
<organism evidence="1 2">
    <name type="scientific">Paenirhodobacter enshiensis</name>
    <dbReference type="NCBI Taxonomy" id="1105367"/>
    <lineage>
        <taxon>Bacteria</taxon>
        <taxon>Pseudomonadati</taxon>
        <taxon>Pseudomonadota</taxon>
        <taxon>Alphaproteobacteria</taxon>
        <taxon>Rhodobacterales</taxon>
        <taxon>Rhodobacter group</taxon>
        <taxon>Paenirhodobacter</taxon>
    </lineage>
</organism>